<sequence>MLEASRPISSTNQRFILKKNRIPTSTSPVQRPRYHSNLKARILIKPSMTFTRVPLSEVKKAKILKLKQIDLSSYTYNQNGTLKRALETHKKASNFENLPFKLRNLENIDKLSNKNTSILIIESLAAVPKAKKLHPIREKLLHLFKYSNKILQNQEKPNDTSEMSIEDYEAILREEVETPSPLIKPKYIHV</sequence>
<dbReference type="EMBL" id="MPUH01001407">
    <property type="protein sequence ID" value="OMJ67970.1"/>
    <property type="molecule type" value="Genomic_DNA"/>
</dbReference>
<dbReference type="AlphaFoldDB" id="A0A1R2AU88"/>
<protein>
    <submittedName>
        <fullName evidence="1">Uncharacterized protein</fullName>
    </submittedName>
</protein>
<organism evidence="1 2">
    <name type="scientific">Stentor coeruleus</name>
    <dbReference type="NCBI Taxonomy" id="5963"/>
    <lineage>
        <taxon>Eukaryota</taxon>
        <taxon>Sar</taxon>
        <taxon>Alveolata</taxon>
        <taxon>Ciliophora</taxon>
        <taxon>Postciliodesmatophora</taxon>
        <taxon>Heterotrichea</taxon>
        <taxon>Heterotrichida</taxon>
        <taxon>Stentoridae</taxon>
        <taxon>Stentor</taxon>
    </lineage>
</organism>
<proteinExistence type="predicted"/>
<evidence type="ECO:0000313" key="1">
    <source>
        <dbReference type="EMBL" id="OMJ67970.1"/>
    </source>
</evidence>
<evidence type="ECO:0000313" key="2">
    <source>
        <dbReference type="Proteomes" id="UP000187209"/>
    </source>
</evidence>
<accession>A0A1R2AU88</accession>
<reference evidence="1 2" key="1">
    <citation type="submission" date="2016-11" db="EMBL/GenBank/DDBJ databases">
        <title>The macronuclear genome of Stentor coeruleus: a giant cell with tiny introns.</title>
        <authorList>
            <person name="Slabodnick M."/>
            <person name="Ruby J.G."/>
            <person name="Reiff S.B."/>
            <person name="Swart E.C."/>
            <person name="Gosai S."/>
            <person name="Prabakaran S."/>
            <person name="Witkowska E."/>
            <person name="Larue G.E."/>
            <person name="Fisher S."/>
            <person name="Freeman R.M."/>
            <person name="Gunawardena J."/>
            <person name="Chu W."/>
            <person name="Stover N.A."/>
            <person name="Gregory B.D."/>
            <person name="Nowacki M."/>
            <person name="Derisi J."/>
            <person name="Roy S.W."/>
            <person name="Marshall W.F."/>
            <person name="Sood P."/>
        </authorList>
    </citation>
    <scope>NUCLEOTIDE SEQUENCE [LARGE SCALE GENOMIC DNA]</scope>
    <source>
        <strain evidence="1">WM001</strain>
    </source>
</reference>
<keyword evidence="2" id="KW-1185">Reference proteome</keyword>
<comment type="caution">
    <text evidence="1">The sequence shown here is derived from an EMBL/GenBank/DDBJ whole genome shotgun (WGS) entry which is preliminary data.</text>
</comment>
<dbReference type="Proteomes" id="UP000187209">
    <property type="component" value="Unassembled WGS sequence"/>
</dbReference>
<name>A0A1R2AU88_9CILI</name>
<gene>
    <name evidence="1" type="ORF">SteCoe_34729</name>
</gene>